<feature type="chain" id="PRO_5032425170" evidence="1">
    <location>
        <begin position="25"/>
        <end position="118"/>
    </location>
</feature>
<organism evidence="2 3">
    <name type="scientific">Mytilus galloprovincialis</name>
    <name type="common">Mediterranean mussel</name>
    <dbReference type="NCBI Taxonomy" id="29158"/>
    <lineage>
        <taxon>Eukaryota</taxon>
        <taxon>Metazoa</taxon>
        <taxon>Spiralia</taxon>
        <taxon>Lophotrochozoa</taxon>
        <taxon>Mollusca</taxon>
        <taxon>Bivalvia</taxon>
        <taxon>Autobranchia</taxon>
        <taxon>Pteriomorphia</taxon>
        <taxon>Mytilida</taxon>
        <taxon>Mytiloidea</taxon>
        <taxon>Mytilidae</taxon>
        <taxon>Mytilinae</taxon>
        <taxon>Mytilus</taxon>
    </lineage>
</organism>
<proteinExistence type="predicted"/>
<dbReference type="Proteomes" id="UP000596742">
    <property type="component" value="Unassembled WGS sequence"/>
</dbReference>
<name>A0A8B6FM00_MYTGA</name>
<sequence>MLKVPCLELWTILFLAVIVTFVSSHPTRSSFKETPGQGMQSNSQSSERALLQRNEQVFSTRVKRSVSSKIQSTRCLVDETYNAVCYFCGRFYDSLDLYDQCCKAEDDVLEQFCIQVYS</sequence>
<reference evidence="2" key="1">
    <citation type="submission" date="2018-11" db="EMBL/GenBank/DDBJ databases">
        <authorList>
            <person name="Alioto T."/>
            <person name="Alioto T."/>
        </authorList>
    </citation>
    <scope>NUCLEOTIDE SEQUENCE</scope>
</reference>
<keyword evidence="1" id="KW-0732">Signal</keyword>
<comment type="caution">
    <text evidence="2">The sequence shown here is derived from an EMBL/GenBank/DDBJ whole genome shotgun (WGS) entry which is preliminary data.</text>
</comment>
<feature type="signal peptide" evidence="1">
    <location>
        <begin position="1"/>
        <end position="24"/>
    </location>
</feature>
<gene>
    <name evidence="2" type="ORF">MGAL_10B035072</name>
</gene>
<protein>
    <submittedName>
        <fullName evidence="2">Uncharacterized protein</fullName>
    </submittedName>
</protein>
<accession>A0A8B6FM00</accession>
<dbReference type="AlphaFoldDB" id="A0A8B6FM00"/>
<evidence type="ECO:0000313" key="2">
    <source>
        <dbReference type="EMBL" id="VDI52224.1"/>
    </source>
</evidence>
<keyword evidence="3" id="KW-1185">Reference proteome</keyword>
<evidence type="ECO:0000256" key="1">
    <source>
        <dbReference type="SAM" id="SignalP"/>
    </source>
</evidence>
<dbReference type="OrthoDB" id="6179715at2759"/>
<evidence type="ECO:0000313" key="3">
    <source>
        <dbReference type="Proteomes" id="UP000596742"/>
    </source>
</evidence>
<dbReference type="EMBL" id="UYJE01007160">
    <property type="protein sequence ID" value="VDI52224.1"/>
    <property type="molecule type" value="Genomic_DNA"/>
</dbReference>